<accession>A0ABX0LMX7</accession>
<dbReference type="Proteomes" id="UP000785613">
    <property type="component" value="Unassembled WGS sequence"/>
</dbReference>
<evidence type="ECO:0000313" key="3">
    <source>
        <dbReference type="Proteomes" id="UP000785613"/>
    </source>
</evidence>
<proteinExistence type="predicted"/>
<gene>
    <name evidence="2" type="ORF">F0185_17585</name>
</gene>
<evidence type="ECO:0000313" key="2">
    <source>
        <dbReference type="EMBL" id="NHZ35379.1"/>
    </source>
</evidence>
<keyword evidence="3" id="KW-1185">Reference proteome</keyword>
<dbReference type="RefSeq" id="WP_167226596.1">
    <property type="nucleotide sequence ID" value="NZ_VUYU01000011.1"/>
</dbReference>
<evidence type="ECO:0008006" key="4">
    <source>
        <dbReference type="Google" id="ProtNLM"/>
    </source>
</evidence>
<comment type="caution">
    <text evidence="2">The sequence shown here is derived from an EMBL/GenBank/DDBJ whole genome shotgun (WGS) entry which is preliminary data.</text>
</comment>
<reference evidence="2 3" key="1">
    <citation type="submission" date="2019-09" db="EMBL/GenBank/DDBJ databases">
        <title>Taxonomy of Antarctic Massilia spp.: description of Massilia rubra sp. nov., Massilia aquatica sp. nov., Massilia mucilaginosa sp. nov., Massilia frigida sp. nov. isolated from streams, lakes and regoliths.</title>
        <authorList>
            <person name="Holochova P."/>
            <person name="Sedlacek I."/>
            <person name="Kralova S."/>
            <person name="Maslanova I."/>
            <person name="Busse H.-J."/>
            <person name="Stankova E."/>
            <person name="Vrbovska V."/>
            <person name="Kovarovic V."/>
            <person name="Bartak M."/>
            <person name="Svec P."/>
            <person name="Pantucek R."/>
        </authorList>
    </citation>
    <scope>NUCLEOTIDE SEQUENCE [LARGE SCALE GENOMIC DNA]</scope>
    <source>
        <strain evidence="2 3">CCM 8692</strain>
    </source>
</reference>
<name>A0ABX0LMX7_9BURK</name>
<keyword evidence="1" id="KW-0732">Signal</keyword>
<evidence type="ECO:0000256" key="1">
    <source>
        <dbReference type="SAM" id="SignalP"/>
    </source>
</evidence>
<feature type="chain" id="PRO_5045460634" description="DUF2846 domain-containing protein" evidence="1">
    <location>
        <begin position="23"/>
        <end position="152"/>
    </location>
</feature>
<feature type="signal peptide" evidence="1">
    <location>
        <begin position="1"/>
        <end position="22"/>
    </location>
</feature>
<dbReference type="PROSITE" id="PS51257">
    <property type="entry name" value="PROKAR_LIPOPROTEIN"/>
    <property type="match status" value="1"/>
</dbReference>
<dbReference type="EMBL" id="VUYU01000011">
    <property type="protein sequence ID" value="NHZ35379.1"/>
    <property type="molecule type" value="Genomic_DNA"/>
</dbReference>
<protein>
    <recommendedName>
        <fullName evidence="4">DUF2846 domain-containing protein</fullName>
    </recommendedName>
</protein>
<sequence length="152" mass="16321">MLNRYVKPLSCMAITLLLTACAASGPKFASVKDAMPAVADNTGRLFFYREYAAFGSGMRPDIFACGAKVGESIPGGVFYADLPVGECEIAIPSVMYPGERKMMVTVGTPKVQYFRTWMGASSFGGRTNIEAATEEAALKAIQDLALTNEKKN</sequence>
<organism evidence="2 3">
    <name type="scientific">Massilia rubra</name>
    <dbReference type="NCBI Taxonomy" id="2607910"/>
    <lineage>
        <taxon>Bacteria</taxon>
        <taxon>Pseudomonadati</taxon>
        <taxon>Pseudomonadota</taxon>
        <taxon>Betaproteobacteria</taxon>
        <taxon>Burkholderiales</taxon>
        <taxon>Oxalobacteraceae</taxon>
        <taxon>Telluria group</taxon>
        <taxon>Massilia</taxon>
    </lineage>
</organism>